<keyword evidence="1" id="KW-0732">Signal</keyword>
<dbReference type="OrthoDB" id="335142at2"/>
<sequence length="467" mass="52525">MVYKKNLLLLLFFTTSLLVAEEVVTTKKDEPDAHYGLKIGAIVTPTFGYRVRDKASGLSDTTQSDKTGFSLPWTMFHITKEWENTGIKVEFWGEALKSNAISADTTADGGTKSNPYTFAIRRANIQKVLEFGTVSHRFTFGMQELPHMHSVWGGYYDWRYMEKSPLESMGFSADPVDLGFSYLLKWKSLSAHLAVVNGEGYKSLQNANGSGYDMIARVSWEQPWTDTLKTGIHFLARSGNAFGYAGNDCFEGKSKCLPSDNNVNTQLRGDIRLSQSQTYAIESNLLWREYVNLGLGGIFKKKYGGSYSDVMNPTQFPKQISETTGRGAYAWLGLGTKLIRWVIRGEIGNGGPSPGVQTTESNVQEPWARLADINTLKIPVYSDKSYYVSRQIYWEYFLSDSTRFGLGYMETRSYDSKGAPNKTYIDNLSTERTATEYQSQFSTPTAPLISEYGRLERNIFLKANVIF</sequence>
<evidence type="ECO:0000313" key="2">
    <source>
        <dbReference type="EMBL" id="TGL60347.1"/>
    </source>
</evidence>
<feature type="signal peptide" evidence="1">
    <location>
        <begin position="1"/>
        <end position="20"/>
    </location>
</feature>
<dbReference type="AlphaFoldDB" id="A0A4R9K6Z0"/>
<protein>
    <recommendedName>
        <fullName evidence="4">Porin</fullName>
    </recommendedName>
</protein>
<name>A0A4R9K6Z0_9LEPT</name>
<gene>
    <name evidence="2" type="ORF">EHQ58_07580</name>
</gene>
<feature type="chain" id="PRO_5020839566" description="Porin" evidence="1">
    <location>
        <begin position="21"/>
        <end position="467"/>
    </location>
</feature>
<evidence type="ECO:0008006" key="4">
    <source>
        <dbReference type="Google" id="ProtNLM"/>
    </source>
</evidence>
<accession>A0A4R9K6Z0</accession>
<evidence type="ECO:0000313" key="3">
    <source>
        <dbReference type="Proteomes" id="UP000297693"/>
    </source>
</evidence>
<organism evidence="2 3">
    <name type="scientific">Leptospira ognonensis</name>
    <dbReference type="NCBI Taxonomy" id="2484945"/>
    <lineage>
        <taxon>Bacteria</taxon>
        <taxon>Pseudomonadati</taxon>
        <taxon>Spirochaetota</taxon>
        <taxon>Spirochaetia</taxon>
        <taxon>Leptospirales</taxon>
        <taxon>Leptospiraceae</taxon>
        <taxon>Leptospira</taxon>
    </lineage>
</organism>
<dbReference type="EMBL" id="RQGD01000022">
    <property type="protein sequence ID" value="TGL60347.1"/>
    <property type="molecule type" value="Genomic_DNA"/>
</dbReference>
<evidence type="ECO:0000256" key="1">
    <source>
        <dbReference type="SAM" id="SignalP"/>
    </source>
</evidence>
<reference evidence="2" key="1">
    <citation type="journal article" date="2019" name="PLoS Negl. Trop. Dis.">
        <title>Revisiting the worldwide diversity of Leptospira species in the environment.</title>
        <authorList>
            <person name="Vincent A.T."/>
            <person name="Schiettekatte O."/>
            <person name="Bourhy P."/>
            <person name="Veyrier F.J."/>
            <person name="Picardeau M."/>
        </authorList>
    </citation>
    <scope>NUCLEOTIDE SEQUENCE [LARGE SCALE GENOMIC DNA]</scope>
    <source>
        <strain evidence="2">201702476</strain>
    </source>
</reference>
<comment type="caution">
    <text evidence="2">The sequence shown here is derived from an EMBL/GenBank/DDBJ whole genome shotgun (WGS) entry which is preliminary data.</text>
</comment>
<dbReference type="Proteomes" id="UP000297693">
    <property type="component" value="Unassembled WGS sequence"/>
</dbReference>
<proteinExistence type="predicted"/>
<keyword evidence="3" id="KW-1185">Reference proteome</keyword>